<dbReference type="InterPro" id="IPR027417">
    <property type="entry name" value="P-loop_NTPase"/>
</dbReference>
<evidence type="ECO:0000313" key="5">
    <source>
        <dbReference type="Proteomes" id="UP001147760"/>
    </source>
</evidence>
<dbReference type="Proteomes" id="UP001147760">
    <property type="component" value="Unassembled WGS sequence"/>
</dbReference>
<dbReference type="AlphaFoldDB" id="A0A9X0BLK1"/>
<dbReference type="InterPro" id="IPR038305">
    <property type="entry name" value="HeLo_sf"/>
</dbReference>
<feature type="domain" description="Nephrocystin 3-like N-terminal" evidence="3">
    <location>
        <begin position="212"/>
        <end position="311"/>
    </location>
</feature>
<reference evidence="4" key="2">
    <citation type="journal article" date="2023" name="IMA Fungus">
        <title>Comparative genomic study of the Penicillium genus elucidates a diverse pangenome and 15 lateral gene transfer events.</title>
        <authorList>
            <person name="Petersen C."/>
            <person name="Sorensen T."/>
            <person name="Nielsen M.R."/>
            <person name="Sondergaard T.E."/>
            <person name="Sorensen J.L."/>
            <person name="Fitzpatrick D.A."/>
            <person name="Frisvad J.C."/>
            <person name="Nielsen K.L."/>
        </authorList>
    </citation>
    <scope>NUCLEOTIDE SEQUENCE</scope>
    <source>
        <strain evidence="4">IBT 17660</strain>
    </source>
</reference>
<sequence length="356" mass="39781">MEPAGLAVGILGLAGLFNTCLDVLEKVDSWKGFGSESRSLSAQFKAHKIRLEKWGQAVGIEQGRLSDEHDRLLDDPRILSTVQELLSAIKDICGYDDNTFPTNDLGDSKTINKQKSRCHARPQNPHESKRLKLSWALRDKAKRIAQVEQISLLVQNLHGLVPINEVRGATAKYEESTSSGDPSKGLNDALLGRGTWVAEFDHILSNIGKEIEGSPKILWINGPAGFGKSILCTNIIGHLSSKKEAPVAHFFFSSDFESRGDPFMAVESWLAQLMSHPLAFPLIRERWAAQQGQKATRWEIINILQEIVKTIPELLLFSTQLLIFFANIPRWNWNGTLAGQGFTILFLICRCQLWEL</sequence>
<evidence type="ECO:0000259" key="3">
    <source>
        <dbReference type="Pfam" id="PF24883"/>
    </source>
</evidence>
<proteinExistence type="predicted"/>
<keyword evidence="5" id="KW-1185">Reference proteome</keyword>
<name>A0A9X0BLK1_9EURO</name>
<dbReference type="EMBL" id="JAPWDO010000005">
    <property type="protein sequence ID" value="KAJ5471488.1"/>
    <property type="molecule type" value="Genomic_DNA"/>
</dbReference>
<dbReference type="Pfam" id="PF24883">
    <property type="entry name" value="NPHP3_N"/>
    <property type="match status" value="1"/>
</dbReference>
<keyword evidence="1" id="KW-0677">Repeat</keyword>
<evidence type="ECO:0000256" key="1">
    <source>
        <dbReference type="ARBA" id="ARBA00022737"/>
    </source>
</evidence>
<dbReference type="Gene3D" id="1.20.120.1020">
    <property type="entry name" value="Prion-inhibition and propagation, HeLo domain"/>
    <property type="match status" value="1"/>
</dbReference>
<dbReference type="InterPro" id="IPR029498">
    <property type="entry name" value="HeLo_dom"/>
</dbReference>
<evidence type="ECO:0000259" key="2">
    <source>
        <dbReference type="Pfam" id="PF14479"/>
    </source>
</evidence>
<accession>A0A9X0BLK1</accession>
<evidence type="ECO:0008006" key="6">
    <source>
        <dbReference type="Google" id="ProtNLM"/>
    </source>
</evidence>
<feature type="domain" description="Prion-inhibition and propagation HeLo" evidence="2">
    <location>
        <begin position="5"/>
        <end position="165"/>
    </location>
</feature>
<dbReference type="Gene3D" id="3.40.50.300">
    <property type="entry name" value="P-loop containing nucleotide triphosphate hydrolases"/>
    <property type="match status" value="1"/>
</dbReference>
<gene>
    <name evidence="4" type="ORF">N7530_008845</name>
</gene>
<comment type="caution">
    <text evidence="4">The sequence shown here is derived from an EMBL/GenBank/DDBJ whole genome shotgun (WGS) entry which is preliminary data.</text>
</comment>
<reference evidence="4" key="1">
    <citation type="submission" date="2022-12" db="EMBL/GenBank/DDBJ databases">
        <authorList>
            <person name="Petersen C."/>
        </authorList>
    </citation>
    <scope>NUCLEOTIDE SEQUENCE</scope>
    <source>
        <strain evidence="4">IBT 17660</strain>
    </source>
</reference>
<evidence type="ECO:0000313" key="4">
    <source>
        <dbReference type="EMBL" id="KAJ5471488.1"/>
    </source>
</evidence>
<protein>
    <recommendedName>
        <fullName evidence="6">Prion-inhibition and propagation HeLo domain-containing protein</fullName>
    </recommendedName>
</protein>
<dbReference type="OrthoDB" id="341259at2759"/>
<dbReference type="InterPro" id="IPR056884">
    <property type="entry name" value="NPHP3-like_N"/>
</dbReference>
<dbReference type="Pfam" id="PF14479">
    <property type="entry name" value="HeLo"/>
    <property type="match status" value="1"/>
</dbReference>
<organism evidence="4 5">
    <name type="scientific">Penicillium desertorum</name>
    <dbReference type="NCBI Taxonomy" id="1303715"/>
    <lineage>
        <taxon>Eukaryota</taxon>
        <taxon>Fungi</taxon>
        <taxon>Dikarya</taxon>
        <taxon>Ascomycota</taxon>
        <taxon>Pezizomycotina</taxon>
        <taxon>Eurotiomycetes</taxon>
        <taxon>Eurotiomycetidae</taxon>
        <taxon>Eurotiales</taxon>
        <taxon>Aspergillaceae</taxon>
        <taxon>Penicillium</taxon>
    </lineage>
</organism>